<comment type="similarity">
    <text evidence="2 5">Belongs to the class-IV pyridoxal-phosphate-dependent aminotransferase family.</text>
</comment>
<dbReference type="PANTHER" id="PTHR42743">
    <property type="entry name" value="AMINO-ACID AMINOTRANSFERASE"/>
    <property type="match status" value="1"/>
</dbReference>
<name>A0A3D8GKZ5_9BACI</name>
<dbReference type="CDD" id="cd00449">
    <property type="entry name" value="PLPDE_IV"/>
    <property type="match status" value="1"/>
</dbReference>
<comment type="cofactor">
    <cofactor evidence="1 6">
        <name>pyridoxal 5'-phosphate</name>
        <dbReference type="ChEBI" id="CHEBI:597326"/>
    </cofactor>
</comment>
<proteinExistence type="inferred from homology"/>
<dbReference type="NCBIfam" id="NF005800">
    <property type="entry name" value="PRK07650.1"/>
    <property type="match status" value="1"/>
</dbReference>
<evidence type="ECO:0000256" key="2">
    <source>
        <dbReference type="ARBA" id="ARBA00009320"/>
    </source>
</evidence>
<comment type="subunit">
    <text evidence="3">Homodimer.</text>
</comment>
<dbReference type="SUPFAM" id="SSF56752">
    <property type="entry name" value="D-aminoacid aminotransferase-like PLP-dependent enzymes"/>
    <property type="match status" value="1"/>
</dbReference>
<keyword evidence="7" id="KW-0456">Lyase</keyword>
<protein>
    <submittedName>
        <fullName evidence="7">4-amino-4-deoxychorismate lyase</fullName>
    </submittedName>
</protein>
<dbReference type="GO" id="GO:0005829">
    <property type="term" value="C:cytosol"/>
    <property type="evidence" value="ECO:0007669"/>
    <property type="project" value="TreeGrafter"/>
</dbReference>
<dbReference type="GO" id="GO:0016829">
    <property type="term" value="F:lyase activity"/>
    <property type="evidence" value="ECO:0007669"/>
    <property type="project" value="UniProtKB-KW"/>
</dbReference>
<sequence length="291" mass="32629">MYIWHNGILVKKEEAVISPFDHGFLYGVGLFETFRVYGGHCFLLDDHIERLNAGLELLEIGKKVTRDEAEGAVKELLSANGYSDAYIRFNVSAGIGEIGLRSEPYESPEVLVFSKPLPPAGRLQEKGGKILSLNRNTPEGRERLKSHHYLNNLLAWREIRNSPGMEGIFLTREGYIAEGIVSNIFWAKGGILFTPSLETGILSGVTRGFVMELAMKSGIEVREGFYPLDELLLADEVFFTNSIQEIVACPRIGDAKFEGMNGHLARYLHGRYAACRESFYTMREIGTEDEK</sequence>
<dbReference type="Proteomes" id="UP000257144">
    <property type="component" value="Unassembled WGS sequence"/>
</dbReference>
<dbReference type="InterPro" id="IPR043132">
    <property type="entry name" value="BCAT-like_C"/>
</dbReference>
<evidence type="ECO:0000256" key="5">
    <source>
        <dbReference type="RuleBase" id="RU004106"/>
    </source>
</evidence>
<reference evidence="7 8" key="1">
    <citation type="submission" date="2018-07" db="EMBL/GenBank/DDBJ databases">
        <title>Bacillus sp. YLB-04 draft genome sequence.</title>
        <authorList>
            <person name="Yu L."/>
            <person name="Tang X."/>
        </authorList>
    </citation>
    <scope>NUCLEOTIDE SEQUENCE [LARGE SCALE GENOMIC DNA]</scope>
    <source>
        <strain evidence="7 8">YLB-04</strain>
    </source>
</reference>
<evidence type="ECO:0000256" key="6">
    <source>
        <dbReference type="RuleBase" id="RU004516"/>
    </source>
</evidence>
<evidence type="ECO:0000313" key="7">
    <source>
        <dbReference type="EMBL" id="RDU34776.1"/>
    </source>
</evidence>
<keyword evidence="8" id="KW-1185">Reference proteome</keyword>
<dbReference type="Pfam" id="PF01063">
    <property type="entry name" value="Aminotran_4"/>
    <property type="match status" value="1"/>
</dbReference>
<keyword evidence="4 6" id="KW-0663">Pyridoxal phosphate</keyword>
<evidence type="ECO:0000256" key="4">
    <source>
        <dbReference type="ARBA" id="ARBA00022898"/>
    </source>
</evidence>
<dbReference type="OrthoDB" id="9805628at2"/>
<dbReference type="Gene3D" id="3.30.470.10">
    <property type="match status" value="1"/>
</dbReference>
<dbReference type="GO" id="GO:0046394">
    <property type="term" value="P:carboxylic acid biosynthetic process"/>
    <property type="evidence" value="ECO:0007669"/>
    <property type="project" value="UniProtKB-ARBA"/>
</dbReference>
<dbReference type="RefSeq" id="WP_115454059.1">
    <property type="nucleotide sequence ID" value="NZ_QNQT01000018.1"/>
</dbReference>
<dbReference type="InterPro" id="IPR036038">
    <property type="entry name" value="Aminotransferase-like"/>
</dbReference>
<dbReference type="GO" id="GO:0008652">
    <property type="term" value="P:amino acid biosynthetic process"/>
    <property type="evidence" value="ECO:0007669"/>
    <property type="project" value="UniProtKB-ARBA"/>
</dbReference>
<dbReference type="AlphaFoldDB" id="A0A3D8GKZ5"/>
<gene>
    <name evidence="7" type="ORF">DRW41_21480</name>
</gene>
<dbReference type="InterPro" id="IPR050571">
    <property type="entry name" value="Class-IV_PLP-Dep_Aminotrnsfr"/>
</dbReference>
<evidence type="ECO:0000313" key="8">
    <source>
        <dbReference type="Proteomes" id="UP000257144"/>
    </source>
</evidence>
<evidence type="ECO:0000256" key="1">
    <source>
        <dbReference type="ARBA" id="ARBA00001933"/>
    </source>
</evidence>
<comment type="caution">
    <text evidence="7">The sequence shown here is derived from an EMBL/GenBank/DDBJ whole genome shotgun (WGS) entry which is preliminary data.</text>
</comment>
<dbReference type="Gene3D" id="3.20.10.10">
    <property type="entry name" value="D-amino Acid Aminotransferase, subunit A, domain 2"/>
    <property type="match status" value="1"/>
</dbReference>
<dbReference type="FunFam" id="3.20.10.10:FF:000002">
    <property type="entry name" value="D-alanine aminotransferase"/>
    <property type="match status" value="1"/>
</dbReference>
<accession>A0A3D8GKZ5</accession>
<dbReference type="InterPro" id="IPR001544">
    <property type="entry name" value="Aminotrans_IV"/>
</dbReference>
<dbReference type="PANTHER" id="PTHR42743:SF11">
    <property type="entry name" value="AMINODEOXYCHORISMATE LYASE"/>
    <property type="match status" value="1"/>
</dbReference>
<dbReference type="EMBL" id="QNQT01000018">
    <property type="protein sequence ID" value="RDU34776.1"/>
    <property type="molecule type" value="Genomic_DNA"/>
</dbReference>
<dbReference type="InterPro" id="IPR018300">
    <property type="entry name" value="Aminotrans_IV_CS"/>
</dbReference>
<dbReference type="InterPro" id="IPR043131">
    <property type="entry name" value="BCAT-like_N"/>
</dbReference>
<organism evidence="7 8">
    <name type="scientific">Neobacillus piezotolerans</name>
    <dbReference type="NCBI Taxonomy" id="2259171"/>
    <lineage>
        <taxon>Bacteria</taxon>
        <taxon>Bacillati</taxon>
        <taxon>Bacillota</taxon>
        <taxon>Bacilli</taxon>
        <taxon>Bacillales</taxon>
        <taxon>Bacillaceae</taxon>
        <taxon>Neobacillus</taxon>
    </lineage>
</organism>
<evidence type="ECO:0000256" key="3">
    <source>
        <dbReference type="ARBA" id="ARBA00011738"/>
    </source>
</evidence>
<dbReference type="PROSITE" id="PS00770">
    <property type="entry name" value="AA_TRANSFER_CLASS_4"/>
    <property type="match status" value="1"/>
</dbReference>